<evidence type="ECO:0000259" key="1">
    <source>
        <dbReference type="Pfam" id="PF12697"/>
    </source>
</evidence>
<accession>A0A364L4D3</accession>
<dbReference type="EMBL" id="MIKG01000012">
    <property type="protein sequence ID" value="RAO70656.1"/>
    <property type="molecule type" value="Genomic_DNA"/>
</dbReference>
<dbReference type="Gene3D" id="3.40.50.1820">
    <property type="entry name" value="alpha/beta hydrolase"/>
    <property type="match status" value="1"/>
</dbReference>
<dbReference type="STRING" id="1196081.A0A364L4D3"/>
<dbReference type="InterPro" id="IPR052897">
    <property type="entry name" value="Sec-Metab_Biosynth_Hydrolase"/>
</dbReference>
<name>A0A364L4D3_TALAM</name>
<sequence>MSKPTIVFLPGAWLPQPTYASYLQALEQAGYPVCYISYPSCDSASADCQKDATTIREKAIKPLIENQGKDIVVLMHSYASLPSASAVRGYSKTDRERNGQKGGILALVCIGAFLVPEGLSCAGLQGGKLPDWILLNQPEKGLNVPDNAIEIFAADVEPALAEQMAAQLKPHSNLAFMSEQPSSAWTESAFDGRCAYIVTGEGRAVPKAAQYQMIEGTGKEWIVKEIPSSSHMAPFMTLTGNCVQLVNEILSECNI</sequence>
<dbReference type="RefSeq" id="XP_040735172.1">
    <property type="nucleotide sequence ID" value="XM_040879279.1"/>
</dbReference>
<evidence type="ECO:0000313" key="2">
    <source>
        <dbReference type="EMBL" id="RAO70656.1"/>
    </source>
</evidence>
<organism evidence="2 3">
    <name type="scientific">Talaromyces amestolkiae</name>
    <dbReference type="NCBI Taxonomy" id="1196081"/>
    <lineage>
        <taxon>Eukaryota</taxon>
        <taxon>Fungi</taxon>
        <taxon>Dikarya</taxon>
        <taxon>Ascomycota</taxon>
        <taxon>Pezizomycotina</taxon>
        <taxon>Eurotiomycetes</taxon>
        <taxon>Eurotiomycetidae</taxon>
        <taxon>Eurotiales</taxon>
        <taxon>Trichocomaceae</taxon>
        <taxon>Talaromyces</taxon>
        <taxon>Talaromyces sect. Talaromyces</taxon>
    </lineage>
</organism>
<comment type="caution">
    <text evidence="2">The sequence shown here is derived from an EMBL/GenBank/DDBJ whole genome shotgun (WGS) entry which is preliminary data.</text>
</comment>
<dbReference type="InterPro" id="IPR000073">
    <property type="entry name" value="AB_hydrolase_1"/>
</dbReference>
<dbReference type="AlphaFoldDB" id="A0A364L4D3"/>
<evidence type="ECO:0000313" key="3">
    <source>
        <dbReference type="Proteomes" id="UP000249363"/>
    </source>
</evidence>
<dbReference type="OrthoDB" id="408373at2759"/>
<dbReference type="SUPFAM" id="SSF53474">
    <property type="entry name" value="alpha/beta-Hydrolases"/>
    <property type="match status" value="1"/>
</dbReference>
<dbReference type="PANTHER" id="PTHR37017">
    <property type="entry name" value="AB HYDROLASE-1 DOMAIN-CONTAINING PROTEIN-RELATED"/>
    <property type="match status" value="1"/>
</dbReference>
<feature type="domain" description="AB hydrolase-1" evidence="1">
    <location>
        <begin position="6"/>
        <end position="235"/>
    </location>
</feature>
<dbReference type="PANTHER" id="PTHR37017:SF11">
    <property type="entry name" value="ESTERASE_LIPASE_THIOESTERASE DOMAIN-CONTAINING PROTEIN"/>
    <property type="match status" value="1"/>
</dbReference>
<dbReference type="Pfam" id="PF12697">
    <property type="entry name" value="Abhydrolase_6"/>
    <property type="match status" value="1"/>
</dbReference>
<dbReference type="InterPro" id="IPR029058">
    <property type="entry name" value="AB_hydrolase_fold"/>
</dbReference>
<keyword evidence="3" id="KW-1185">Reference proteome</keyword>
<dbReference type="GeneID" id="63795884"/>
<gene>
    <name evidence="2" type="ORF">BHQ10_006668</name>
</gene>
<proteinExistence type="predicted"/>
<reference evidence="2 3" key="1">
    <citation type="journal article" date="2017" name="Biotechnol. Biofuels">
        <title>Differential beta-glucosidase expression as a function of carbon source availability in Talaromyces amestolkiae: a genomic and proteomic approach.</title>
        <authorList>
            <person name="de Eugenio L.I."/>
            <person name="Mendez-Liter J.A."/>
            <person name="Nieto-Dominguez M."/>
            <person name="Alonso L."/>
            <person name="Gil-Munoz J."/>
            <person name="Barriuso J."/>
            <person name="Prieto A."/>
            <person name="Martinez M.J."/>
        </authorList>
    </citation>
    <scope>NUCLEOTIDE SEQUENCE [LARGE SCALE GENOMIC DNA]</scope>
    <source>
        <strain evidence="2 3">CIB</strain>
    </source>
</reference>
<protein>
    <recommendedName>
        <fullName evidence="1">AB hydrolase-1 domain-containing protein</fullName>
    </recommendedName>
</protein>
<dbReference type="Proteomes" id="UP000249363">
    <property type="component" value="Unassembled WGS sequence"/>
</dbReference>